<reference evidence="2 4" key="1">
    <citation type="submission" date="2015-11" db="EMBL/GenBank/DDBJ databases">
        <title>Identification of large and diverse effector repertoires of 38 Legionella species.</title>
        <authorList>
            <person name="Burstein D."/>
            <person name="Amaro F."/>
            <person name="Zusman T."/>
            <person name="Lifshitz Z."/>
            <person name="Cohen O."/>
            <person name="Gilbert J.A."/>
            <person name="Pupko T."/>
            <person name="Shuman H.A."/>
            <person name="Segal G."/>
        </authorList>
    </citation>
    <scope>NUCLEOTIDE SEQUENCE [LARGE SCALE GENOMIC DNA]</scope>
    <source>
        <strain evidence="2 4">1762-AUS-E</strain>
    </source>
</reference>
<dbReference type="EMBL" id="LR134427">
    <property type="protein sequence ID" value="VEH85537.1"/>
    <property type="molecule type" value="Genomic_DNA"/>
</dbReference>
<dbReference type="GO" id="GO:0016740">
    <property type="term" value="F:transferase activity"/>
    <property type="evidence" value="ECO:0007669"/>
    <property type="project" value="UniProtKB-KW"/>
</dbReference>
<dbReference type="PANTHER" id="PTHR15004:SF0">
    <property type="entry name" value="GLUTAMYL-TRNA(GLN) AMIDOTRANSFERASE SUBUNIT C, MITOCHONDRIAL"/>
    <property type="match status" value="1"/>
</dbReference>
<dbReference type="GO" id="GO:0006450">
    <property type="term" value="P:regulation of translational fidelity"/>
    <property type="evidence" value="ECO:0007669"/>
    <property type="project" value="InterPro"/>
</dbReference>
<dbReference type="GO" id="GO:0006412">
    <property type="term" value="P:translation"/>
    <property type="evidence" value="ECO:0007669"/>
    <property type="project" value="UniProtKB-UniRule"/>
</dbReference>
<proteinExistence type="inferred from homology"/>
<comment type="catalytic activity">
    <reaction evidence="1">
        <text>L-glutamyl-tRNA(Gln) + L-glutamine + ATP + H2O = L-glutaminyl-tRNA(Gln) + L-glutamate + ADP + phosphate + H(+)</text>
        <dbReference type="Rhea" id="RHEA:17521"/>
        <dbReference type="Rhea" id="RHEA-COMP:9681"/>
        <dbReference type="Rhea" id="RHEA-COMP:9684"/>
        <dbReference type="ChEBI" id="CHEBI:15377"/>
        <dbReference type="ChEBI" id="CHEBI:15378"/>
        <dbReference type="ChEBI" id="CHEBI:29985"/>
        <dbReference type="ChEBI" id="CHEBI:30616"/>
        <dbReference type="ChEBI" id="CHEBI:43474"/>
        <dbReference type="ChEBI" id="CHEBI:58359"/>
        <dbReference type="ChEBI" id="CHEBI:78520"/>
        <dbReference type="ChEBI" id="CHEBI:78521"/>
        <dbReference type="ChEBI" id="CHEBI:456216"/>
    </reaction>
</comment>
<evidence type="ECO:0000313" key="5">
    <source>
        <dbReference type="Proteomes" id="UP000281170"/>
    </source>
</evidence>
<comment type="function">
    <text evidence="1">Allows the formation of correctly charged Asn-tRNA(Asn) or Gln-tRNA(Gln) through the transamidation of misacylated Asp-tRNA(Asn) or Glu-tRNA(Gln) in organisms which lack either or both of asparaginyl-tRNA or glutaminyl-tRNA synthetases. The reaction takes place in the presence of glutamine and ATP through an activated phospho-Asp-tRNA(Asn) or phospho-Glu-tRNA(Gln).</text>
</comment>
<dbReference type="Pfam" id="PF02686">
    <property type="entry name" value="GatC"/>
    <property type="match status" value="1"/>
</dbReference>
<dbReference type="GO" id="GO:0005524">
    <property type="term" value="F:ATP binding"/>
    <property type="evidence" value="ECO:0007669"/>
    <property type="project" value="UniProtKB-KW"/>
</dbReference>
<dbReference type="GO" id="GO:0070681">
    <property type="term" value="P:glutaminyl-tRNAGln biosynthesis via transamidation"/>
    <property type="evidence" value="ECO:0007669"/>
    <property type="project" value="TreeGrafter"/>
</dbReference>
<evidence type="ECO:0000313" key="2">
    <source>
        <dbReference type="EMBL" id="KTC65917.1"/>
    </source>
</evidence>
<protein>
    <recommendedName>
        <fullName evidence="1">Aspartyl/glutamyl-tRNA(Asn/Gln) amidotransferase subunit C</fullName>
        <shortName evidence="1">Asp/Glu-ADT subunit C</shortName>
        <ecNumber evidence="1">6.3.5.-</ecNumber>
    </recommendedName>
</protein>
<accession>A0A0W0R4C8</accession>
<keyword evidence="1" id="KW-0547">Nucleotide-binding</keyword>
<dbReference type="PATRIC" id="fig|45056.6.peg.595"/>
<evidence type="ECO:0000313" key="3">
    <source>
        <dbReference type="EMBL" id="VEH85537.1"/>
    </source>
</evidence>
<dbReference type="KEGG" id="ladl:NCTC12735_01171"/>
<organism evidence="2 4">
    <name type="scientific">Legionella adelaidensis</name>
    <dbReference type="NCBI Taxonomy" id="45056"/>
    <lineage>
        <taxon>Bacteria</taxon>
        <taxon>Pseudomonadati</taxon>
        <taxon>Pseudomonadota</taxon>
        <taxon>Gammaproteobacteria</taxon>
        <taxon>Legionellales</taxon>
        <taxon>Legionellaceae</taxon>
        <taxon>Legionella</taxon>
    </lineage>
</organism>
<keyword evidence="1" id="KW-0067">ATP-binding</keyword>
<keyword evidence="3" id="KW-0614">Plasmid</keyword>
<geneLocation type="plasmid" evidence="3 5">
    <name>18</name>
</geneLocation>
<dbReference type="HAMAP" id="MF_00122">
    <property type="entry name" value="GatC"/>
    <property type="match status" value="1"/>
</dbReference>
<name>A0A0W0R4C8_9GAMM</name>
<dbReference type="InterPro" id="IPR003837">
    <property type="entry name" value="GatC"/>
</dbReference>
<dbReference type="RefSeq" id="WP_058461640.1">
    <property type="nucleotide sequence ID" value="NZ_CAAAHS010000004.1"/>
</dbReference>
<dbReference type="Proteomes" id="UP000054859">
    <property type="component" value="Unassembled WGS sequence"/>
</dbReference>
<dbReference type="STRING" id="45056.Lade_0575"/>
<keyword evidence="1" id="KW-0436">Ligase</keyword>
<reference evidence="3 5" key="2">
    <citation type="submission" date="2018-12" db="EMBL/GenBank/DDBJ databases">
        <authorList>
            <consortium name="Pathogen Informatics"/>
        </authorList>
    </citation>
    <scope>NUCLEOTIDE SEQUENCE [LARGE SCALE GENOMIC DNA]</scope>
    <source>
        <strain evidence="3 5">NCTC12735</strain>
        <plasmid evidence="5">18</plasmid>
    </source>
</reference>
<keyword evidence="2" id="KW-0808">Transferase</keyword>
<sequence>MTITSDQLKKLSDLAYLAVDDTLINQLSSDVQAIVAFVNVLQNVNTSEVAPLLHPLDLTQPLRDDVVTEVNQLQALEKIAPRFEKNYFLVPKVIDKSK</sequence>
<dbReference type="NCBIfam" id="TIGR00135">
    <property type="entry name" value="gatC"/>
    <property type="match status" value="1"/>
</dbReference>
<evidence type="ECO:0000313" key="4">
    <source>
        <dbReference type="Proteomes" id="UP000054859"/>
    </source>
</evidence>
<evidence type="ECO:0000256" key="1">
    <source>
        <dbReference type="HAMAP-Rule" id="MF_00122"/>
    </source>
</evidence>
<dbReference type="PANTHER" id="PTHR15004">
    <property type="entry name" value="GLUTAMYL-TRNA(GLN) AMIDOTRANSFERASE SUBUNIT C, MITOCHONDRIAL"/>
    <property type="match status" value="1"/>
</dbReference>
<keyword evidence="1" id="KW-0648">Protein biosynthesis</keyword>
<dbReference type="OrthoDB" id="9794326at2"/>
<comment type="catalytic activity">
    <reaction evidence="1">
        <text>L-aspartyl-tRNA(Asn) + L-glutamine + ATP + H2O = L-asparaginyl-tRNA(Asn) + L-glutamate + ADP + phosphate + 2 H(+)</text>
        <dbReference type="Rhea" id="RHEA:14513"/>
        <dbReference type="Rhea" id="RHEA-COMP:9674"/>
        <dbReference type="Rhea" id="RHEA-COMP:9677"/>
        <dbReference type="ChEBI" id="CHEBI:15377"/>
        <dbReference type="ChEBI" id="CHEBI:15378"/>
        <dbReference type="ChEBI" id="CHEBI:29985"/>
        <dbReference type="ChEBI" id="CHEBI:30616"/>
        <dbReference type="ChEBI" id="CHEBI:43474"/>
        <dbReference type="ChEBI" id="CHEBI:58359"/>
        <dbReference type="ChEBI" id="CHEBI:78515"/>
        <dbReference type="ChEBI" id="CHEBI:78516"/>
        <dbReference type="ChEBI" id="CHEBI:456216"/>
    </reaction>
</comment>
<dbReference type="Proteomes" id="UP000281170">
    <property type="component" value="Plasmid 18"/>
</dbReference>
<gene>
    <name evidence="1" type="primary">gatC</name>
    <name evidence="2" type="ORF">Lade_0575</name>
    <name evidence="3" type="ORF">NCTC12735_01171</name>
</gene>
<comment type="similarity">
    <text evidence="1">Belongs to the GatC family.</text>
</comment>
<keyword evidence="4" id="KW-1185">Reference proteome</keyword>
<dbReference type="InterPro" id="IPR036113">
    <property type="entry name" value="Asp/Glu-ADT_sf_sub_c"/>
</dbReference>
<dbReference type="AlphaFoldDB" id="A0A0W0R4C8"/>
<comment type="subunit">
    <text evidence="1">Heterotrimer of A, B and C subunits.</text>
</comment>
<dbReference type="Gene3D" id="1.10.20.60">
    <property type="entry name" value="Glu-tRNAGln amidotransferase C subunit, N-terminal domain"/>
    <property type="match status" value="1"/>
</dbReference>
<dbReference type="EMBL" id="LNKA01000001">
    <property type="protein sequence ID" value="KTC65917.1"/>
    <property type="molecule type" value="Genomic_DNA"/>
</dbReference>
<dbReference type="SUPFAM" id="SSF141000">
    <property type="entry name" value="Glu-tRNAGln amidotransferase C subunit"/>
    <property type="match status" value="1"/>
</dbReference>
<dbReference type="GO" id="GO:0050567">
    <property type="term" value="F:glutaminyl-tRNA synthase (glutamine-hydrolyzing) activity"/>
    <property type="evidence" value="ECO:0007669"/>
    <property type="project" value="UniProtKB-UniRule"/>
</dbReference>
<dbReference type="EC" id="6.3.5.-" evidence="1"/>